<evidence type="ECO:0000313" key="2">
    <source>
        <dbReference type="EMBL" id="KAJ8387766.1"/>
    </source>
</evidence>
<feature type="compositionally biased region" description="Basic and acidic residues" evidence="1">
    <location>
        <begin position="65"/>
        <end position="82"/>
    </location>
</feature>
<feature type="region of interest" description="Disordered" evidence="1">
    <location>
        <begin position="58"/>
        <end position="102"/>
    </location>
</feature>
<accession>A0AAD7RP07</accession>
<gene>
    <name evidence="2" type="ORF">AAFF_G00150670</name>
</gene>
<name>A0AAD7RP07_9TELE</name>
<evidence type="ECO:0000313" key="3">
    <source>
        <dbReference type="Proteomes" id="UP001221898"/>
    </source>
</evidence>
<sequence length="102" mass="10826">MLFWVSSGCREAFVFQGTSGNRVGTVYGVGLDLALGPCFGCERGGLCRDAIGVVAEQMPAPGPGRCRETGHRSADGGERDASRLVARKQRSRGPREQEPSGE</sequence>
<keyword evidence="3" id="KW-1185">Reference proteome</keyword>
<dbReference type="EMBL" id="JAINUG010000206">
    <property type="protein sequence ID" value="KAJ8387766.1"/>
    <property type="molecule type" value="Genomic_DNA"/>
</dbReference>
<comment type="caution">
    <text evidence="2">The sequence shown here is derived from an EMBL/GenBank/DDBJ whole genome shotgun (WGS) entry which is preliminary data.</text>
</comment>
<dbReference type="Proteomes" id="UP001221898">
    <property type="component" value="Unassembled WGS sequence"/>
</dbReference>
<reference evidence="2" key="1">
    <citation type="journal article" date="2023" name="Science">
        <title>Genome structures resolve the early diversification of teleost fishes.</title>
        <authorList>
            <person name="Parey E."/>
            <person name="Louis A."/>
            <person name="Montfort J."/>
            <person name="Bouchez O."/>
            <person name="Roques C."/>
            <person name="Iampietro C."/>
            <person name="Lluch J."/>
            <person name="Castinel A."/>
            <person name="Donnadieu C."/>
            <person name="Desvignes T."/>
            <person name="Floi Bucao C."/>
            <person name="Jouanno E."/>
            <person name="Wen M."/>
            <person name="Mejri S."/>
            <person name="Dirks R."/>
            <person name="Jansen H."/>
            <person name="Henkel C."/>
            <person name="Chen W.J."/>
            <person name="Zahm M."/>
            <person name="Cabau C."/>
            <person name="Klopp C."/>
            <person name="Thompson A.W."/>
            <person name="Robinson-Rechavi M."/>
            <person name="Braasch I."/>
            <person name="Lecointre G."/>
            <person name="Bobe J."/>
            <person name="Postlethwait J.H."/>
            <person name="Berthelot C."/>
            <person name="Roest Crollius H."/>
            <person name="Guiguen Y."/>
        </authorList>
    </citation>
    <scope>NUCLEOTIDE SEQUENCE</scope>
    <source>
        <strain evidence="2">NC1722</strain>
    </source>
</reference>
<dbReference type="AlphaFoldDB" id="A0AAD7RP07"/>
<evidence type="ECO:0000256" key="1">
    <source>
        <dbReference type="SAM" id="MobiDB-lite"/>
    </source>
</evidence>
<organism evidence="2 3">
    <name type="scientific">Aldrovandia affinis</name>
    <dbReference type="NCBI Taxonomy" id="143900"/>
    <lineage>
        <taxon>Eukaryota</taxon>
        <taxon>Metazoa</taxon>
        <taxon>Chordata</taxon>
        <taxon>Craniata</taxon>
        <taxon>Vertebrata</taxon>
        <taxon>Euteleostomi</taxon>
        <taxon>Actinopterygii</taxon>
        <taxon>Neopterygii</taxon>
        <taxon>Teleostei</taxon>
        <taxon>Notacanthiformes</taxon>
        <taxon>Halosauridae</taxon>
        <taxon>Aldrovandia</taxon>
    </lineage>
</organism>
<proteinExistence type="predicted"/>
<protein>
    <submittedName>
        <fullName evidence="2">Uncharacterized protein</fullName>
    </submittedName>
</protein>
<feature type="compositionally biased region" description="Basic and acidic residues" evidence="1">
    <location>
        <begin position="93"/>
        <end position="102"/>
    </location>
</feature>